<evidence type="ECO:0000313" key="4">
    <source>
        <dbReference type="Proteomes" id="UP001251870"/>
    </source>
</evidence>
<dbReference type="Gene3D" id="3.40.50.300">
    <property type="entry name" value="P-loop containing nucleotide triphosphate hydrolases"/>
    <property type="match status" value="1"/>
</dbReference>
<proteinExistence type="inferred from homology"/>
<dbReference type="SUPFAM" id="SSF52540">
    <property type="entry name" value="P-loop containing nucleoside triphosphate hydrolases"/>
    <property type="match status" value="1"/>
</dbReference>
<dbReference type="InterPro" id="IPR027417">
    <property type="entry name" value="P-loop_NTPase"/>
</dbReference>
<accession>A0ABU2DU66</accession>
<dbReference type="PANTHER" id="PTHR10803:SF3">
    <property type="entry name" value="ATPASE GET3"/>
    <property type="match status" value="1"/>
</dbReference>
<dbReference type="PANTHER" id="PTHR10803">
    <property type="entry name" value="ARSENICAL PUMP-DRIVING ATPASE ARSENITE-TRANSLOCATING ATPASE"/>
    <property type="match status" value="1"/>
</dbReference>
<comment type="caution">
    <text evidence="3">The sequence shown here is derived from an EMBL/GenBank/DDBJ whole genome shotgun (WGS) entry which is preliminary data.</text>
</comment>
<dbReference type="Pfam" id="PF02374">
    <property type="entry name" value="ArsA_ATPase"/>
    <property type="match status" value="1"/>
</dbReference>
<comment type="similarity">
    <text evidence="1">Belongs to the arsA ATPase family.</text>
</comment>
<reference evidence="3 4" key="1">
    <citation type="submission" date="2023-09" db="EMBL/GenBank/DDBJ databases">
        <title>Description of three actinobacteria isolated from air of manufacturing shop in a pharmaceutical factory.</title>
        <authorList>
            <person name="Zhang D.-F."/>
        </authorList>
    </citation>
    <scope>NUCLEOTIDE SEQUENCE [LARGE SCALE GENOMIC DNA]</scope>
    <source>
        <strain evidence="3 4">LY-0111</strain>
    </source>
</reference>
<name>A0ABU2DU66_9MICC</name>
<dbReference type="NCBIfam" id="TIGR00345">
    <property type="entry name" value="GET3_arsA_TRC40"/>
    <property type="match status" value="1"/>
</dbReference>
<dbReference type="RefSeq" id="WP_310549033.1">
    <property type="nucleotide sequence ID" value="NZ_JAVKGR010000015.1"/>
</dbReference>
<dbReference type="InterPro" id="IPR025723">
    <property type="entry name" value="ArsA/GET3_ATPase-like"/>
</dbReference>
<keyword evidence="4" id="KW-1185">Reference proteome</keyword>
<protein>
    <submittedName>
        <fullName evidence="3">ArsA family ATPase</fullName>
    </submittedName>
</protein>
<evidence type="ECO:0000259" key="2">
    <source>
        <dbReference type="Pfam" id="PF02374"/>
    </source>
</evidence>
<evidence type="ECO:0000313" key="3">
    <source>
        <dbReference type="EMBL" id="MDR8020052.1"/>
    </source>
</evidence>
<dbReference type="Proteomes" id="UP001251870">
    <property type="component" value="Unassembled WGS sequence"/>
</dbReference>
<dbReference type="EMBL" id="JAVKGR010000015">
    <property type="protein sequence ID" value="MDR8020052.1"/>
    <property type="molecule type" value="Genomic_DNA"/>
</dbReference>
<dbReference type="CDD" id="cd02035">
    <property type="entry name" value="ArsA"/>
    <property type="match status" value="1"/>
</dbReference>
<sequence length="335" mass="36723">MLLNDLSQTVKVLFLGGKGGVGKTSTASAVALHRARTGGRVLLVSTDPAHNIGHLWERKIGDEIVTLFDAASNAGGAGAVDADASQGRLDAVEVDPQRTVAAHVREVGETLRSMMPEHLHRQVDEHLRMAEESPGTHESALLERIAELVEDSLEDYDLIVFDTAPSGHTARLMALPETMTVWTEGLLARRDKAERFGAAVRALDRDDDPVTQRDRRIRAVLTRRRIRFEHLRDVLRDDRRCAFVVVLTPERLPVLESAELVKELESSGVRVGGLVVNRLSPADAGEYLAHRRAQELAHVDSLRELLPQLEVQTVPLLPGDLVGAEAVGRLADLYG</sequence>
<feature type="domain" description="ArsA/GET3 Anion-transporting ATPase-like" evidence="2">
    <location>
        <begin position="11"/>
        <end position="332"/>
    </location>
</feature>
<dbReference type="InterPro" id="IPR016300">
    <property type="entry name" value="ATPase_ArsA/GET3"/>
</dbReference>
<evidence type="ECO:0000256" key="1">
    <source>
        <dbReference type="ARBA" id="ARBA00011040"/>
    </source>
</evidence>
<gene>
    <name evidence="3" type="ORF">RIL96_10800</name>
</gene>
<organism evidence="3 4">
    <name type="scientific">Nesterenkonia aerolata</name>
    <dbReference type="NCBI Taxonomy" id="3074079"/>
    <lineage>
        <taxon>Bacteria</taxon>
        <taxon>Bacillati</taxon>
        <taxon>Actinomycetota</taxon>
        <taxon>Actinomycetes</taxon>
        <taxon>Micrococcales</taxon>
        <taxon>Micrococcaceae</taxon>
        <taxon>Nesterenkonia</taxon>
    </lineage>
</organism>